<feature type="region of interest" description="Disordered" evidence="1">
    <location>
        <begin position="323"/>
        <end position="346"/>
    </location>
</feature>
<feature type="compositionally biased region" description="Low complexity" evidence="1">
    <location>
        <begin position="1064"/>
        <end position="1074"/>
    </location>
</feature>
<organism evidence="3 4">
    <name type="scientific">Tetraparma gracilis</name>
    <dbReference type="NCBI Taxonomy" id="2962635"/>
    <lineage>
        <taxon>Eukaryota</taxon>
        <taxon>Sar</taxon>
        <taxon>Stramenopiles</taxon>
        <taxon>Ochrophyta</taxon>
        <taxon>Bolidophyceae</taxon>
        <taxon>Parmales</taxon>
        <taxon>Triparmaceae</taxon>
        <taxon>Tetraparma</taxon>
    </lineage>
</organism>
<dbReference type="PANTHER" id="PTHR22775">
    <property type="entry name" value="SORTING NEXIN"/>
    <property type="match status" value="1"/>
</dbReference>
<dbReference type="InterPro" id="IPR013937">
    <property type="entry name" value="Sorting_nexin_C"/>
</dbReference>
<evidence type="ECO:0000313" key="4">
    <source>
        <dbReference type="Proteomes" id="UP001165060"/>
    </source>
</evidence>
<dbReference type="PROSITE" id="PS00616">
    <property type="entry name" value="HIS_ACID_PHOSPHAT_1"/>
    <property type="match status" value="1"/>
</dbReference>
<dbReference type="CDD" id="cd06093">
    <property type="entry name" value="PX_domain"/>
    <property type="match status" value="1"/>
</dbReference>
<dbReference type="Proteomes" id="UP001165060">
    <property type="component" value="Unassembled WGS sequence"/>
</dbReference>
<sequence length="1372" mass="149604">SIDPAVAGFTRVGSVWELEGTVESCKQMVNAIEMILRHGMRPPTVKDRTDPTFDEATYIGTFTENVVEMTTQRSERSDSVQDKYLEKIAYDPFSDSDDSSEEEEEDEEVLAAFSGSATDTLEIVGGEGEGEGEGEEGQPPPAYNHATRRNTYQVSGGYFEETPHVESDYFGGSSEAKTKAPAAKASEPVPDASPDADVPPPPFLPYQDGHDDIAGKALIAAWLQTGATYQIMKHIVRGNNVLKHVYYLKGAAMLQNKTMANVLHSLKRLNAVEIKVDTTAVILQGEQSHRPRASSSSVKVGSIDEGKSFDAADLNSLSGVHERVPSDYQESPSASSSKGPPTPFLKRFISEGSGRHLLGQSVQNLVNEAKDTAKKAFKRKSKHSSFGVGDSDVQANLAIAAGEEGGESSGRGSVVKMKEMLAQPSSTLTQTHLVFHPNKAKVELLRVARQRGMDAWQKKLRGNHHEIIDRRVRSHQEVVHEMARTINFTTLVLRAVEAKEGGGGGGGGGSTLELEAVGPSRVVEVPDDDNTLLFSTRPKAIRPIGFHNDIHAANNFITFAATYIELLPPSEAGEMARVHGGQRIWRVLLHYYPHDRSARVVDPKWEDDKYSSPRFANSKLPARFKNARASLRKTWGGEVAGDFESSDFEYQPRAGKPADYVYRLKMWKKPIANFMGVMFTLHDSHLVDVHRADASIFEVSDASVSYALQANRAISGVSPVAWVDKHGKSVSLRPSELRATLGISATRVEAHNRALYGEKLQKKAFNSAGEYHVLSMPTVGMLKYSTSKGEQQMLRDLGRPGLSGCRATLQELQEMGIWRSLGKVMNLEAKVEGVVKQTGNELFAKPVIMYKIRCVCERLVETDGEGANDESGGRIVREEFCIMRRYNDFVTLHRNLKAQLTENNPKNKTLSALSGGGFMLLLPTLPPKKQLNIGGASKFLEQRGRKLSSYLSLLLNRRHVLCGCSELVGFLSATEEVGSGGAGAAEDRWGRSERSRTLVAMDGLGVGGRRSIAEVNASVFRASVGRADEGGGGGGGAPAAKEESSEEEKEDRRKEAPKPRPKEGASAPPSADSAWAKQLSARAMAFKAAMNASIHQRLKTIGSREVQEGVFDLCKELLSLDKATFLRSRMISVIRGVVNFMTGGSTLQKTLFNLHEQYINGTNVGAGVKWVREILWPDGEFMESAPELTLEEKQELAAKVHGLLPAYVPEAVASVVGTDLANEGIALLYDVLQNDLVLKSISYQLVDLIVLELYPELNIDLDGLHAVLGIPADTASCHGLRSSGAFFQYIQGGSVDEIKRLGSWMSDAIFFYLAAHRVDTTVYAVKLTSEFGMYKSASIYGTYDASGAPSRPLLVSNKRRKFVSGGSSSSQN</sequence>
<dbReference type="EMBL" id="BRYB01003248">
    <property type="protein sequence ID" value="GMI33438.1"/>
    <property type="molecule type" value="Genomic_DNA"/>
</dbReference>
<dbReference type="InterPro" id="IPR033379">
    <property type="entry name" value="Acid_Pase_AS"/>
</dbReference>
<dbReference type="PANTHER" id="PTHR22775:SF3">
    <property type="entry name" value="SORTING NEXIN-13"/>
    <property type="match status" value="1"/>
</dbReference>
<comment type="caution">
    <text evidence="3">The sequence shown here is derived from an EMBL/GenBank/DDBJ whole genome shotgun (WGS) entry which is preliminary data.</text>
</comment>
<feature type="compositionally biased region" description="Low complexity" evidence="1">
    <location>
        <begin position="185"/>
        <end position="196"/>
    </location>
</feature>
<dbReference type="Pfam" id="PF00787">
    <property type="entry name" value="PX"/>
    <property type="match status" value="1"/>
</dbReference>
<evidence type="ECO:0000313" key="3">
    <source>
        <dbReference type="EMBL" id="GMI33438.1"/>
    </source>
</evidence>
<feature type="non-terminal residue" evidence="3">
    <location>
        <position position="1"/>
    </location>
</feature>
<keyword evidence="4" id="KW-1185">Reference proteome</keyword>
<feature type="domain" description="PX" evidence="2">
    <location>
        <begin position="828"/>
        <end position="978"/>
    </location>
</feature>
<feature type="compositionally biased region" description="Acidic residues" evidence="1">
    <location>
        <begin position="94"/>
        <end position="109"/>
    </location>
</feature>
<feature type="region of interest" description="Disordered" evidence="1">
    <location>
        <begin position="163"/>
        <end position="197"/>
    </location>
</feature>
<gene>
    <name evidence="3" type="ORF">TeGR_g2989</name>
</gene>
<feature type="compositionally biased region" description="Polar residues" evidence="1">
    <location>
        <begin position="328"/>
        <end position="339"/>
    </location>
</feature>
<evidence type="ECO:0000256" key="1">
    <source>
        <dbReference type="SAM" id="MobiDB-lite"/>
    </source>
</evidence>
<feature type="compositionally biased region" description="Basic and acidic residues" evidence="1">
    <location>
        <begin position="1050"/>
        <end position="1063"/>
    </location>
</feature>
<accession>A0ABQ6MU78</accession>
<feature type="region of interest" description="Disordered" evidence="1">
    <location>
        <begin position="1025"/>
        <end position="1074"/>
    </location>
</feature>
<dbReference type="PROSITE" id="PS50195">
    <property type="entry name" value="PX"/>
    <property type="match status" value="1"/>
</dbReference>
<dbReference type="Pfam" id="PF08628">
    <property type="entry name" value="Nexin_C"/>
    <property type="match status" value="1"/>
</dbReference>
<proteinExistence type="predicted"/>
<dbReference type="Gene3D" id="3.30.1520.10">
    <property type="entry name" value="Phox-like domain"/>
    <property type="match status" value="1"/>
</dbReference>
<dbReference type="InterPro" id="IPR001683">
    <property type="entry name" value="PX_dom"/>
</dbReference>
<dbReference type="SUPFAM" id="SSF64268">
    <property type="entry name" value="PX domain"/>
    <property type="match status" value="1"/>
</dbReference>
<name>A0ABQ6MU78_9STRA</name>
<protein>
    <recommendedName>
        <fullName evidence="2">PX domain-containing protein</fullName>
    </recommendedName>
</protein>
<dbReference type="InterPro" id="IPR036871">
    <property type="entry name" value="PX_dom_sf"/>
</dbReference>
<feature type="region of interest" description="Disordered" evidence="1">
    <location>
        <begin position="90"/>
        <end position="146"/>
    </location>
</feature>
<evidence type="ECO:0000259" key="2">
    <source>
        <dbReference type="PROSITE" id="PS50195"/>
    </source>
</evidence>
<reference evidence="3 4" key="1">
    <citation type="journal article" date="2023" name="Commun. Biol.">
        <title>Genome analysis of Parmales, the sister group of diatoms, reveals the evolutionary specialization of diatoms from phago-mixotrophs to photoautotrophs.</title>
        <authorList>
            <person name="Ban H."/>
            <person name="Sato S."/>
            <person name="Yoshikawa S."/>
            <person name="Yamada K."/>
            <person name="Nakamura Y."/>
            <person name="Ichinomiya M."/>
            <person name="Sato N."/>
            <person name="Blanc-Mathieu R."/>
            <person name="Endo H."/>
            <person name="Kuwata A."/>
            <person name="Ogata H."/>
        </authorList>
    </citation>
    <scope>NUCLEOTIDE SEQUENCE [LARGE SCALE GENOMIC DNA]</scope>
</reference>